<comment type="caution">
    <text evidence="2">The sequence shown here is derived from an EMBL/GenBank/DDBJ whole genome shotgun (WGS) entry which is preliminary data.</text>
</comment>
<dbReference type="Proteomes" id="UP000054630">
    <property type="component" value="Unassembled WGS sequence"/>
</dbReference>
<keyword evidence="3" id="KW-1185">Reference proteome</keyword>
<accession>A0A0V0RD61</accession>
<sequence length="34" mass="3903">MVGINCPFHSSVRVKDDLQNKPTSRITPKRFQMA</sequence>
<name>A0A0V0RD61_9BILA</name>
<feature type="region of interest" description="Disordered" evidence="1">
    <location>
        <begin position="15"/>
        <end position="34"/>
    </location>
</feature>
<proteinExistence type="predicted"/>
<evidence type="ECO:0000313" key="2">
    <source>
        <dbReference type="EMBL" id="KRX12433.1"/>
    </source>
</evidence>
<evidence type="ECO:0000313" key="3">
    <source>
        <dbReference type="Proteomes" id="UP000054630"/>
    </source>
</evidence>
<dbReference type="AlphaFoldDB" id="A0A0V0RD61"/>
<reference evidence="2 3" key="1">
    <citation type="submission" date="2015-01" db="EMBL/GenBank/DDBJ databases">
        <title>Evolution of Trichinella species and genotypes.</title>
        <authorList>
            <person name="Korhonen P.K."/>
            <person name="Edoardo P."/>
            <person name="Giuseppe L.R."/>
            <person name="Gasser R.B."/>
        </authorList>
    </citation>
    <scope>NUCLEOTIDE SEQUENCE [LARGE SCALE GENOMIC DNA]</scope>
    <source>
        <strain evidence="2">ISS37</strain>
    </source>
</reference>
<evidence type="ECO:0000256" key="1">
    <source>
        <dbReference type="SAM" id="MobiDB-lite"/>
    </source>
</evidence>
<organism evidence="2 3">
    <name type="scientific">Trichinella nelsoni</name>
    <dbReference type="NCBI Taxonomy" id="6336"/>
    <lineage>
        <taxon>Eukaryota</taxon>
        <taxon>Metazoa</taxon>
        <taxon>Ecdysozoa</taxon>
        <taxon>Nematoda</taxon>
        <taxon>Enoplea</taxon>
        <taxon>Dorylaimia</taxon>
        <taxon>Trichinellida</taxon>
        <taxon>Trichinellidae</taxon>
        <taxon>Trichinella</taxon>
    </lineage>
</organism>
<protein>
    <submittedName>
        <fullName evidence="2">Uncharacterized protein</fullName>
    </submittedName>
</protein>
<dbReference type="EMBL" id="JYDL01000403">
    <property type="protein sequence ID" value="KRX12433.1"/>
    <property type="molecule type" value="Genomic_DNA"/>
</dbReference>
<gene>
    <name evidence="2" type="ORF">T07_6864</name>
</gene>